<dbReference type="PANTHER" id="PTHR38690">
    <property type="entry name" value="PROTEASE-RELATED"/>
    <property type="match status" value="1"/>
</dbReference>
<dbReference type="PANTHER" id="PTHR38690:SF1">
    <property type="entry name" value="PROTEASE"/>
    <property type="match status" value="1"/>
</dbReference>
<dbReference type="InterPro" id="IPR025263">
    <property type="entry name" value="YhdP_central"/>
</dbReference>
<keyword evidence="3" id="KW-1185">Reference proteome</keyword>
<proteinExistence type="predicted"/>
<dbReference type="Pfam" id="PF13116">
    <property type="entry name" value="YhdP"/>
    <property type="match status" value="1"/>
</dbReference>
<accession>A0ABV4AIX6</accession>
<dbReference type="NCBIfam" id="TIGR02099">
    <property type="entry name" value="YhdP family protein"/>
    <property type="match status" value="1"/>
</dbReference>
<comment type="caution">
    <text evidence="2">The sequence shown here is derived from an EMBL/GenBank/DDBJ whole genome shotgun (WGS) entry which is preliminary data.</text>
</comment>
<feature type="domain" description="YhdP central" evidence="1">
    <location>
        <begin position="4"/>
        <end position="1257"/>
    </location>
</feature>
<evidence type="ECO:0000259" key="1">
    <source>
        <dbReference type="Pfam" id="PF13116"/>
    </source>
</evidence>
<evidence type="ECO:0000313" key="3">
    <source>
        <dbReference type="Proteomes" id="UP001562065"/>
    </source>
</evidence>
<evidence type="ECO:0000313" key="2">
    <source>
        <dbReference type="EMBL" id="MEY1662674.1"/>
    </source>
</evidence>
<name>A0ABV4AIX6_9GAMM</name>
<reference evidence="2 3" key="1">
    <citation type="submission" date="2024-07" db="EMBL/GenBank/DDBJ databases">
        <authorList>
            <person name="Ren Q."/>
        </authorList>
    </citation>
    <scope>NUCLEOTIDE SEQUENCE [LARGE SCALE GENOMIC DNA]</scope>
    <source>
        <strain evidence="2 3">REN37</strain>
    </source>
</reference>
<dbReference type="Proteomes" id="UP001562065">
    <property type="component" value="Unassembled WGS sequence"/>
</dbReference>
<protein>
    <submittedName>
        <fullName evidence="2">YhdP family protein</fullName>
    </submittedName>
</protein>
<gene>
    <name evidence="2" type="ORF">AB5I84_10990</name>
</gene>
<sequence length="1270" mass="138942">MSRCLGLLTLVGVLALVLYVLLARQLMVMLPDFKDVLEQQLSNQLRTPVRIAALSGHMDGITPVFDLQGLAVQSATGSGPPLAVQRLSLAVDVPRSLWARSLALRQLWISGLALHLERDPEGHVRLYGVEALDGGSGNLDTLLDVLYRQQRVVLDDVQARLDWPGLPPLRADDLSLALVKHGNQRQLAVRFSAVDQPFSADLRLRLDGEPRQLSELAGDGYLELSGEQLEYWLPEQWPLPVAPVSAAGRVELWGQLREGRLLAGSGRFSTHGVTLTHTDADADWTLEQLDAEFDLRTLARGGYQLTVQHLSGRTREQGELSLGPVALWWDGRVDQQFGWQLRTGSISATAVRDQLLAWPFPLQTLAGLRDELQAWAPEGRIEGLYLRGEGRHVTEFSARVTELGLQAGQQRPGVQGVTGWVTGTPDGGHAWLDSSALRLTLPHLYDAPLELALTGPLHWWRDQSGTLQLDSGRLALANDDARAQALFSVLLPPQGLPQLRLRGEVFDGRAARAAHYIPMVQTSPAARRWLQEAFVDGQVERGRFLYEGPIRVDPARPQDRTFQMVFALAGLELQFLPDWPRARDINGSLVIDNFDFRARDLSAEILDTQIRAAQVDLIDLVPEHAPLLVVQGDVDGPGSDLQTLFWASPLAAVLPEALSQWQFGGGRIQGRLLLQQPLSDHSAGRQEVLVQGRVEGLRLVSEQWRLTLDDLHGDGEFSLQRGLQFPSISGRLLGSPVQGRVLTRREDLLVEARGPMPVATVQRWLQQPWLAPLSGQLNYRGQLQLPRHGGSAPRFQLDTDLNGVSSLYPAPLGKPAAHKLPLSLVVRGAEQGTRISAVLEGLGAAHLALDQDGGLQRGAVRFAAPGVSLPEQGWVIDGQVRDLDLPGWVALLAADDNPFAGGGGGLTSLRLALDADDVQLAAQRLGATRLVAQNRGGGWLMGLNSARLAGELYLPPDYRQRGDTPLVADIERLVWPFSDVVSSDPARWESLTPDTVPVADLSVRNLVVHGTAYGDWQGQLRPRDHGTVLQGLHGQWGATVVTGDVQWWQQEGLQYSALNGHLASKDLGALLRSAGVDHFADSRNASAHLDLRWQGGLLDFDPRALQGTMDVTVEQASLYASDRHASALKVLGLLNIGNTLTRRLRLDFSDLADDGLLADRVRGTFQFDGPRIDTDNLRIRSAAAEFEIAGRLDVVAQTLDYQIDVTLPLSSNLYAGCLAGPAACAGIFVVERLWGDRLEKMTSMKYHVAGPWDSPRVNEKPSDYAPTEEH</sequence>
<dbReference type="InterPro" id="IPR011836">
    <property type="entry name" value="YhdP"/>
</dbReference>
<dbReference type="RefSeq" id="WP_369455904.1">
    <property type="nucleotide sequence ID" value="NZ_JBGCUO010000001.1"/>
</dbReference>
<organism evidence="2 3">
    <name type="scientific">Isoalcanivorax beigongshangi</name>
    <dbReference type="NCBI Taxonomy" id="3238810"/>
    <lineage>
        <taxon>Bacteria</taxon>
        <taxon>Pseudomonadati</taxon>
        <taxon>Pseudomonadota</taxon>
        <taxon>Gammaproteobacteria</taxon>
        <taxon>Oceanospirillales</taxon>
        <taxon>Alcanivoracaceae</taxon>
        <taxon>Isoalcanivorax</taxon>
    </lineage>
</organism>
<dbReference type="EMBL" id="JBGCUO010000001">
    <property type="protein sequence ID" value="MEY1662674.1"/>
    <property type="molecule type" value="Genomic_DNA"/>
</dbReference>